<name>A0A955LX08_UNCKA</name>
<gene>
    <name evidence="9" type="ORF">KC573_02980</name>
</gene>
<keyword evidence="6" id="KW-0862">Zinc</keyword>
<protein>
    <submittedName>
        <fullName evidence="9">Class I tRNA ligase family protein</fullName>
    </submittedName>
</protein>
<dbReference type="EMBL" id="JAGQKY010000135">
    <property type="protein sequence ID" value="MCA9397769.1"/>
    <property type="molecule type" value="Genomic_DNA"/>
</dbReference>
<evidence type="ECO:0000256" key="4">
    <source>
        <dbReference type="ARBA" id="ARBA00022723"/>
    </source>
</evidence>
<dbReference type="Proteomes" id="UP000699691">
    <property type="component" value="Unassembled WGS sequence"/>
</dbReference>
<comment type="caution">
    <text evidence="9">The sequence shown here is derived from an EMBL/GenBank/DDBJ whole genome shotgun (WGS) entry which is preliminary data.</text>
</comment>
<dbReference type="Gene3D" id="1.20.120.1910">
    <property type="entry name" value="Cysteine-tRNA ligase, C-terminal anti-codon recognition domain"/>
    <property type="match status" value="1"/>
</dbReference>
<evidence type="ECO:0000256" key="7">
    <source>
        <dbReference type="ARBA" id="ARBA00022840"/>
    </source>
</evidence>
<dbReference type="SUPFAM" id="SSF52374">
    <property type="entry name" value="Nucleotidylyl transferase"/>
    <property type="match status" value="1"/>
</dbReference>
<sequence>EVHHPNEIAQSEAATGVKFVSTWLHGAFLLINDMKVSKSKNNYVVVQDIVDKGINPIALRYFFMSTHYRKQTNFTWEALKSAETSLYRLYAALAKLPEAPTYPDKSVSQTFTELLADDLRLPEALALLWSVVDNDLDAPVKLATLLKMDTVFGFDLKQVWMNFQKIPAEIKEQIQEREKLRQEKEYGKADHIRDALLEKGYRIEDTENGPVAIPVRF</sequence>
<keyword evidence="4" id="KW-0479">Metal-binding</keyword>
<dbReference type="Gene3D" id="3.40.50.620">
    <property type="entry name" value="HUPs"/>
    <property type="match status" value="1"/>
</dbReference>
<dbReference type="Pfam" id="PF01406">
    <property type="entry name" value="tRNA-synt_1e"/>
    <property type="match status" value="1"/>
</dbReference>
<evidence type="ECO:0000256" key="3">
    <source>
        <dbReference type="ARBA" id="ARBA00022598"/>
    </source>
</evidence>
<dbReference type="SUPFAM" id="SSF47323">
    <property type="entry name" value="Anticodon-binding domain of a subclass of class I aminoacyl-tRNA synthetases"/>
    <property type="match status" value="1"/>
</dbReference>
<feature type="non-terminal residue" evidence="9">
    <location>
        <position position="1"/>
    </location>
</feature>
<dbReference type="InterPro" id="IPR032678">
    <property type="entry name" value="tRNA-synt_1_cat_dom"/>
</dbReference>
<dbReference type="InterPro" id="IPR009080">
    <property type="entry name" value="tRNAsynth_Ia_anticodon-bd"/>
</dbReference>
<dbReference type="GO" id="GO:0046872">
    <property type="term" value="F:metal ion binding"/>
    <property type="evidence" value="ECO:0007669"/>
    <property type="project" value="UniProtKB-KW"/>
</dbReference>
<evidence type="ECO:0000313" key="10">
    <source>
        <dbReference type="Proteomes" id="UP000699691"/>
    </source>
</evidence>
<keyword evidence="3 9" id="KW-0436">Ligase</keyword>
<proteinExistence type="predicted"/>
<dbReference type="GO" id="GO:0005829">
    <property type="term" value="C:cytosol"/>
    <property type="evidence" value="ECO:0007669"/>
    <property type="project" value="TreeGrafter"/>
</dbReference>
<organism evidence="9 10">
    <name type="scientific">candidate division WWE3 bacterium</name>
    <dbReference type="NCBI Taxonomy" id="2053526"/>
    <lineage>
        <taxon>Bacteria</taxon>
        <taxon>Katanobacteria</taxon>
    </lineage>
</organism>
<evidence type="ECO:0000256" key="6">
    <source>
        <dbReference type="ARBA" id="ARBA00022833"/>
    </source>
</evidence>
<dbReference type="GO" id="GO:0004817">
    <property type="term" value="F:cysteine-tRNA ligase activity"/>
    <property type="evidence" value="ECO:0007669"/>
    <property type="project" value="TreeGrafter"/>
</dbReference>
<comment type="subunit">
    <text evidence="2">Monomer.</text>
</comment>
<evidence type="ECO:0000256" key="5">
    <source>
        <dbReference type="ARBA" id="ARBA00022741"/>
    </source>
</evidence>
<dbReference type="PANTHER" id="PTHR10890:SF3">
    <property type="entry name" value="CYSTEINE--TRNA LIGASE, CYTOPLASMIC"/>
    <property type="match status" value="1"/>
</dbReference>
<dbReference type="InterPro" id="IPR014729">
    <property type="entry name" value="Rossmann-like_a/b/a_fold"/>
</dbReference>
<evidence type="ECO:0000259" key="8">
    <source>
        <dbReference type="Pfam" id="PF01406"/>
    </source>
</evidence>
<comment type="cofactor">
    <cofactor evidence="1">
        <name>Zn(2+)</name>
        <dbReference type="ChEBI" id="CHEBI:29105"/>
    </cofactor>
</comment>
<reference evidence="9" key="1">
    <citation type="submission" date="2020-04" db="EMBL/GenBank/DDBJ databases">
        <authorList>
            <person name="Zhang T."/>
        </authorList>
    </citation>
    <scope>NUCLEOTIDE SEQUENCE</scope>
    <source>
        <strain evidence="9">HKST-UBA02</strain>
    </source>
</reference>
<dbReference type="AlphaFoldDB" id="A0A955LX08"/>
<dbReference type="GO" id="GO:0005524">
    <property type="term" value="F:ATP binding"/>
    <property type="evidence" value="ECO:0007669"/>
    <property type="project" value="UniProtKB-KW"/>
</dbReference>
<keyword evidence="5" id="KW-0547">Nucleotide-binding</keyword>
<evidence type="ECO:0000256" key="1">
    <source>
        <dbReference type="ARBA" id="ARBA00001947"/>
    </source>
</evidence>
<reference evidence="9" key="2">
    <citation type="journal article" date="2021" name="Microbiome">
        <title>Successional dynamics and alternative stable states in a saline activated sludge microbial community over 9 years.</title>
        <authorList>
            <person name="Wang Y."/>
            <person name="Ye J."/>
            <person name="Ju F."/>
            <person name="Liu L."/>
            <person name="Boyd J.A."/>
            <person name="Deng Y."/>
            <person name="Parks D.H."/>
            <person name="Jiang X."/>
            <person name="Yin X."/>
            <person name="Woodcroft B.J."/>
            <person name="Tyson G.W."/>
            <person name="Hugenholtz P."/>
            <person name="Polz M.F."/>
            <person name="Zhang T."/>
        </authorList>
    </citation>
    <scope>NUCLEOTIDE SEQUENCE</scope>
    <source>
        <strain evidence="9">HKST-UBA02</strain>
    </source>
</reference>
<dbReference type="InterPro" id="IPR024909">
    <property type="entry name" value="Cys-tRNA/MSH_ligase"/>
</dbReference>
<accession>A0A955LX08</accession>
<evidence type="ECO:0000256" key="2">
    <source>
        <dbReference type="ARBA" id="ARBA00011245"/>
    </source>
</evidence>
<dbReference type="GO" id="GO:0006423">
    <property type="term" value="P:cysteinyl-tRNA aminoacylation"/>
    <property type="evidence" value="ECO:0007669"/>
    <property type="project" value="TreeGrafter"/>
</dbReference>
<feature type="domain" description="tRNA synthetases class I catalytic" evidence="8">
    <location>
        <begin position="3"/>
        <end position="83"/>
    </location>
</feature>
<evidence type="ECO:0000313" key="9">
    <source>
        <dbReference type="EMBL" id="MCA9397769.1"/>
    </source>
</evidence>
<dbReference type="PANTHER" id="PTHR10890">
    <property type="entry name" value="CYSTEINYL-TRNA SYNTHETASE"/>
    <property type="match status" value="1"/>
</dbReference>
<keyword evidence="7" id="KW-0067">ATP-binding</keyword>